<feature type="signal peptide" evidence="5">
    <location>
        <begin position="1"/>
        <end position="32"/>
    </location>
</feature>
<dbReference type="Gene3D" id="3.30.1330.60">
    <property type="entry name" value="OmpA-like domain"/>
    <property type="match status" value="1"/>
</dbReference>
<keyword evidence="8" id="KW-1185">Reference proteome</keyword>
<evidence type="ECO:0000256" key="4">
    <source>
        <dbReference type="PROSITE-ProRule" id="PRU00473"/>
    </source>
</evidence>
<dbReference type="PROSITE" id="PS51257">
    <property type="entry name" value="PROKAR_LIPOPROTEIN"/>
    <property type="match status" value="1"/>
</dbReference>
<name>A0ABS4EFE7_9HYPH</name>
<feature type="domain" description="OmpA-like" evidence="6">
    <location>
        <begin position="189"/>
        <end position="308"/>
    </location>
</feature>
<dbReference type="PROSITE" id="PS51123">
    <property type="entry name" value="OMPA_2"/>
    <property type="match status" value="1"/>
</dbReference>
<dbReference type="InterPro" id="IPR036737">
    <property type="entry name" value="OmpA-like_sf"/>
</dbReference>
<dbReference type="PRINTS" id="PR01021">
    <property type="entry name" value="OMPADOMAIN"/>
</dbReference>
<comment type="caution">
    <text evidence="7">The sequence shown here is derived from an EMBL/GenBank/DDBJ whole genome shotgun (WGS) entry which is preliminary data.</text>
</comment>
<dbReference type="InterPro" id="IPR006665">
    <property type="entry name" value="OmpA-like"/>
</dbReference>
<evidence type="ECO:0000256" key="2">
    <source>
        <dbReference type="ARBA" id="ARBA00023136"/>
    </source>
</evidence>
<evidence type="ECO:0000256" key="5">
    <source>
        <dbReference type="SAM" id="SignalP"/>
    </source>
</evidence>
<evidence type="ECO:0000313" key="8">
    <source>
        <dbReference type="Proteomes" id="UP000823786"/>
    </source>
</evidence>
<protein>
    <submittedName>
        <fullName evidence="7">Outer membrane protein OmpA-like peptidoglycan-associated protein</fullName>
    </submittedName>
</protein>
<feature type="chain" id="PRO_5046543698" evidence="5">
    <location>
        <begin position="33"/>
        <end position="308"/>
    </location>
</feature>
<dbReference type="RefSeq" id="WP_209846266.1">
    <property type="nucleotide sequence ID" value="NZ_JAGGJV010000001.1"/>
</dbReference>
<dbReference type="InterPro" id="IPR006664">
    <property type="entry name" value="OMP_bac"/>
</dbReference>
<evidence type="ECO:0000259" key="6">
    <source>
        <dbReference type="PROSITE" id="PS51123"/>
    </source>
</evidence>
<dbReference type="SUPFAM" id="SSF103088">
    <property type="entry name" value="OmpA-like"/>
    <property type="match status" value="1"/>
</dbReference>
<dbReference type="Pfam" id="PF00691">
    <property type="entry name" value="OmpA"/>
    <property type="match status" value="1"/>
</dbReference>
<organism evidence="7 8">
    <name type="scientific">Rhizobium herbae</name>
    <dbReference type="NCBI Taxonomy" id="508661"/>
    <lineage>
        <taxon>Bacteria</taxon>
        <taxon>Pseudomonadati</taxon>
        <taxon>Pseudomonadota</taxon>
        <taxon>Alphaproteobacteria</taxon>
        <taxon>Hyphomicrobiales</taxon>
        <taxon>Rhizobiaceae</taxon>
        <taxon>Rhizobium/Agrobacterium group</taxon>
        <taxon>Rhizobium</taxon>
    </lineage>
</organism>
<dbReference type="EMBL" id="JAGGJV010000001">
    <property type="protein sequence ID" value="MBP1856662.1"/>
    <property type="molecule type" value="Genomic_DNA"/>
</dbReference>
<keyword evidence="3" id="KW-0998">Cell outer membrane</keyword>
<dbReference type="PANTHER" id="PTHR30329:SF21">
    <property type="entry name" value="LIPOPROTEIN YIAD-RELATED"/>
    <property type="match status" value="1"/>
</dbReference>
<evidence type="ECO:0000256" key="3">
    <source>
        <dbReference type="ARBA" id="ARBA00023237"/>
    </source>
</evidence>
<dbReference type="PANTHER" id="PTHR30329">
    <property type="entry name" value="STATOR ELEMENT OF FLAGELLAR MOTOR COMPLEX"/>
    <property type="match status" value="1"/>
</dbReference>
<evidence type="ECO:0000256" key="1">
    <source>
        <dbReference type="ARBA" id="ARBA00004442"/>
    </source>
</evidence>
<proteinExistence type="predicted"/>
<keyword evidence="2 4" id="KW-0472">Membrane</keyword>
<accession>A0ABS4EFE7</accession>
<dbReference type="CDD" id="cd07185">
    <property type="entry name" value="OmpA_C-like"/>
    <property type="match status" value="1"/>
</dbReference>
<evidence type="ECO:0000313" key="7">
    <source>
        <dbReference type="EMBL" id="MBP1856662.1"/>
    </source>
</evidence>
<dbReference type="Proteomes" id="UP000823786">
    <property type="component" value="Unassembled WGS sequence"/>
</dbReference>
<dbReference type="InterPro" id="IPR050330">
    <property type="entry name" value="Bact_OuterMem_StrucFunc"/>
</dbReference>
<reference evidence="7 8" key="1">
    <citation type="submission" date="2021-03" db="EMBL/GenBank/DDBJ databases">
        <title>Genomic Encyclopedia of Type Strains, Phase IV (KMG-IV): sequencing the most valuable type-strain genomes for metagenomic binning, comparative biology and taxonomic classification.</title>
        <authorList>
            <person name="Goeker M."/>
        </authorList>
    </citation>
    <scope>NUCLEOTIDE SEQUENCE [LARGE SCALE GENOMIC DNA]</scope>
    <source>
        <strain evidence="7 8">DSM 26427</strain>
    </source>
</reference>
<keyword evidence="5" id="KW-0732">Signal</keyword>
<sequence length="308" mass="33542">MLDWHEKDGVMKMKIVVGAWLLTACFAGSASAACDALAQAAEATNAGNEALAREIAGRPKPGCTTDEKAMISRIVALASFNRIVGAVGQGANLADFEQELETIRKTNSAPWQVFDALGDINRDRRDYEAAARYYQLALEDASNEVLTPDWMAPDEKYIVRLDHMATEMRLAAPRPVKLAMRGACKISYRGVSLKKKSTPVRYVFGTAEFTPEGLESARDLSECLKSVKPKAITLIGHTDPVGTAQANRALSLERADALAQYLVTEGYAGVCTTVGKGEDEPFKADDASAYDEETLNQMNRRVEVDVEN</sequence>
<gene>
    <name evidence="7" type="ORF">J2Z75_000142</name>
</gene>
<comment type="subcellular location">
    <subcellularLocation>
        <location evidence="1">Cell outer membrane</location>
    </subcellularLocation>
</comment>